<dbReference type="Pfam" id="PF14380">
    <property type="entry name" value="WAK_assoc"/>
    <property type="match status" value="1"/>
</dbReference>
<dbReference type="GO" id="GO:0004674">
    <property type="term" value="F:protein serine/threonine kinase activity"/>
    <property type="evidence" value="ECO:0007669"/>
    <property type="project" value="UniProtKB-EC"/>
</dbReference>
<evidence type="ECO:0000256" key="3">
    <source>
        <dbReference type="ARBA" id="ARBA00022729"/>
    </source>
</evidence>
<keyword evidence="7" id="KW-0472">Membrane</keyword>
<proteinExistence type="predicted"/>
<comment type="subcellular location">
    <subcellularLocation>
        <location evidence="1">Membrane</location>
        <topology evidence="1">Single-pass membrane protein</topology>
    </subcellularLocation>
</comment>
<evidence type="ECO:0000256" key="2">
    <source>
        <dbReference type="ARBA" id="ARBA00012513"/>
    </source>
</evidence>
<accession>A0AAW2UVN6</accession>
<dbReference type="InterPro" id="IPR032872">
    <property type="entry name" value="WAK_assoc_C"/>
</dbReference>
<dbReference type="EC" id="2.7.11.1" evidence="2"/>
<dbReference type="PANTHER" id="PTHR33355">
    <property type="entry name" value="WALL-ASSOCIATED RECEPTOR KINASE CARBOXY-TERMINAL PROTEIN-RELATED"/>
    <property type="match status" value="1"/>
</dbReference>
<keyword evidence="4" id="KW-0325">Glycoprotein</keyword>
<reference evidence="11" key="2">
    <citation type="journal article" date="2024" name="Plant">
        <title>Genomic evolution and insights into agronomic trait innovations of Sesamum species.</title>
        <authorList>
            <person name="Miao H."/>
            <person name="Wang L."/>
            <person name="Qu L."/>
            <person name="Liu H."/>
            <person name="Sun Y."/>
            <person name="Le M."/>
            <person name="Wang Q."/>
            <person name="Wei S."/>
            <person name="Zheng Y."/>
            <person name="Lin W."/>
            <person name="Duan Y."/>
            <person name="Cao H."/>
            <person name="Xiong S."/>
            <person name="Wang X."/>
            <person name="Wei L."/>
            <person name="Li C."/>
            <person name="Ma Q."/>
            <person name="Ju M."/>
            <person name="Zhao R."/>
            <person name="Li G."/>
            <person name="Mu C."/>
            <person name="Tian Q."/>
            <person name="Mei H."/>
            <person name="Zhang T."/>
            <person name="Gao T."/>
            <person name="Zhang H."/>
        </authorList>
    </citation>
    <scope>NUCLEOTIDE SEQUENCE</scope>
    <source>
        <strain evidence="11">KEN1</strain>
    </source>
</reference>
<feature type="domain" description="Wall-associated receptor kinase galacturonan-binding" evidence="9">
    <location>
        <begin position="28"/>
        <end position="88"/>
    </location>
</feature>
<keyword evidence="7" id="KW-0812">Transmembrane</keyword>
<comment type="caution">
    <text evidence="11">The sequence shown here is derived from an EMBL/GenBank/DDBJ whole genome shotgun (WGS) entry which is preliminary data.</text>
</comment>
<comment type="catalytic activity">
    <reaction evidence="6">
        <text>L-seryl-[protein] + ATP = O-phospho-L-seryl-[protein] + ADP + H(+)</text>
        <dbReference type="Rhea" id="RHEA:17989"/>
        <dbReference type="Rhea" id="RHEA-COMP:9863"/>
        <dbReference type="Rhea" id="RHEA-COMP:11604"/>
        <dbReference type="ChEBI" id="CHEBI:15378"/>
        <dbReference type="ChEBI" id="CHEBI:29999"/>
        <dbReference type="ChEBI" id="CHEBI:30616"/>
        <dbReference type="ChEBI" id="CHEBI:83421"/>
        <dbReference type="ChEBI" id="CHEBI:456216"/>
        <dbReference type="EC" id="2.7.11.1"/>
    </reaction>
</comment>
<feature type="signal peptide" evidence="8">
    <location>
        <begin position="1"/>
        <end position="25"/>
    </location>
</feature>
<comment type="catalytic activity">
    <reaction evidence="5">
        <text>L-threonyl-[protein] + ATP = O-phospho-L-threonyl-[protein] + ADP + H(+)</text>
        <dbReference type="Rhea" id="RHEA:46608"/>
        <dbReference type="Rhea" id="RHEA-COMP:11060"/>
        <dbReference type="Rhea" id="RHEA-COMP:11605"/>
        <dbReference type="ChEBI" id="CHEBI:15378"/>
        <dbReference type="ChEBI" id="CHEBI:30013"/>
        <dbReference type="ChEBI" id="CHEBI:30616"/>
        <dbReference type="ChEBI" id="CHEBI:61977"/>
        <dbReference type="ChEBI" id="CHEBI:456216"/>
        <dbReference type="EC" id="2.7.11.1"/>
    </reaction>
</comment>
<evidence type="ECO:0000256" key="5">
    <source>
        <dbReference type="ARBA" id="ARBA00047899"/>
    </source>
</evidence>
<dbReference type="PANTHER" id="PTHR33355:SF10">
    <property type="entry name" value="EGF-LIKE DOMAIN-CONTAINING PROTEIN"/>
    <property type="match status" value="1"/>
</dbReference>
<gene>
    <name evidence="11" type="ORF">Slati_3146300</name>
</gene>
<dbReference type="EMBL" id="JACGWN010000011">
    <property type="protein sequence ID" value="KAL0421234.1"/>
    <property type="molecule type" value="Genomic_DNA"/>
</dbReference>
<feature type="chain" id="PRO_5043677288" description="non-specific serine/threonine protein kinase" evidence="8">
    <location>
        <begin position="26"/>
        <end position="394"/>
    </location>
</feature>
<dbReference type="GO" id="GO:0016020">
    <property type="term" value="C:membrane"/>
    <property type="evidence" value="ECO:0007669"/>
    <property type="project" value="UniProtKB-SubCell"/>
</dbReference>
<organism evidence="11">
    <name type="scientific">Sesamum latifolium</name>
    <dbReference type="NCBI Taxonomy" id="2727402"/>
    <lineage>
        <taxon>Eukaryota</taxon>
        <taxon>Viridiplantae</taxon>
        <taxon>Streptophyta</taxon>
        <taxon>Embryophyta</taxon>
        <taxon>Tracheophyta</taxon>
        <taxon>Spermatophyta</taxon>
        <taxon>Magnoliopsida</taxon>
        <taxon>eudicotyledons</taxon>
        <taxon>Gunneridae</taxon>
        <taxon>Pentapetalae</taxon>
        <taxon>asterids</taxon>
        <taxon>lamiids</taxon>
        <taxon>Lamiales</taxon>
        <taxon>Pedaliaceae</taxon>
        <taxon>Sesamum</taxon>
    </lineage>
</organism>
<evidence type="ECO:0000256" key="7">
    <source>
        <dbReference type="SAM" id="Phobius"/>
    </source>
</evidence>
<protein>
    <recommendedName>
        <fullName evidence="2">non-specific serine/threonine protein kinase</fullName>
        <ecNumber evidence="2">2.7.11.1</ecNumber>
    </recommendedName>
</protein>
<evidence type="ECO:0000256" key="1">
    <source>
        <dbReference type="ARBA" id="ARBA00004167"/>
    </source>
</evidence>
<evidence type="ECO:0000256" key="6">
    <source>
        <dbReference type="ARBA" id="ARBA00048679"/>
    </source>
</evidence>
<keyword evidence="7" id="KW-1133">Transmembrane helix</keyword>
<keyword evidence="3 8" id="KW-0732">Signal</keyword>
<name>A0AAW2UVN6_9LAMI</name>
<feature type="domain" description="Wall-associated receptor kinase C-terminal" evidence="10">
    <location>
        <begin position="204"/>
        <end position="259"/>
    </location>
</feature>
<dbReference type="Pfam" id="PF13947">
    <property type="entry name" value="GUB_WAK_bind"/>
    <property type="match status" value="1"/>
</dbReference>
<feature type="transmembrane region" description="Helical" evidence="7">
    <location>
        <begin position="283"/>
        <end position="302"/>
    </location>
</feature>
<reference evidence="11" key="1">
    <citation type="submission" date="2020-06" db="EMBL/GenBank/DDBJ databases">
        <authorList>
            <person name="Li T."/>
            <person name="Hu X."/>
            <person name="Zhang T."/>
            <person name="Song X."/>
            <person name="Zhang H."/>
            <person name="Dai N."/>
            <person name="Sheng W."/>
            <person name="Hou X."/>
            <person name="Wei L."/>
        </authorList>
    </citation>
    <scope>NUCLEOTIDE SEQUENCE</scope>
    <source>
        <strain evidence="11">KEN1</strain>
        <tissue evidence="11">Leaf</tissue>
    </source>
</reference>
<dbReference type="AlphaFoldDB" id="A0AAW2UVN6"/>
<dbReference type="GO" id="GO:0030247">
    <property type="term" value="F:polysaccharide binding"/>
    <property type="evidence" value="ECO:0007669"/>
    <property type="project" value="InterPro"/>
</dbReference>
<sequence>MKPKNPCIILLSSLLIIFLPSLISSQTCQKTCGKIPIKYPFGTGPGCGDPRFQPYVTCSQQQLTLSTHTGCYTVTSIDYNNQVIYISDPTMSTCSCTQPSKGFGLDWDAPFSFSDDTVFALLDCSTTSSPIYRAGGGNNSSFPMCDSQGASICSLLYSCEAISRLSLPISTCCVYTPVDLGPSFDMNLEKLQCTSYSALVGFNSQETNPEGWKYGIGLKYKFNFNNDYPELCASCEKSNGVCGYNNSPYKSFACNCPDGLNTTTDCFYGQSWSHGSRFLPWKIGTLSIVFFTFFILLAFIASTQREPLSLQMFFLYPKFHGKITIHCQLWYGIICIPTTLSVSGQSRKSSTCTILKQKKNKASVDEIIDLKTDTTRTRIVNISTIKRKRVRAVI</sequence>
<dbReference type="InterPro" id="IPR025287">
    <property type="entry name" value="WAK_GUB"/>
</dbReference>
<evidence type="ECO:0000256" key="8">
    <source>
        <dbReference type="SAM" id="SignalP"/>
    </source>
</evidence>
<evidence type="ECO:0000259" key="10">
    <source>
        <dbReference type="Pfam" id="PF14380"/>
    </source>
</evidence>
<evidence type="ECO:0000259" key="9">
    <source>
        <dbReference type="Pfam" id="PF13947"/>
    </source>
</evidence>
<evidence type="ECO:0000256" key="4">
    <source>
        <dbReference type="ARBA" id="ARBA00023180"/>
    </source>
</evidence>
<evidence type="ECO:0000313" key="11">
    <source>
        <dbReference type="EMBL" id="KAL0421234.1"/>
    </source>
</evidence>